<comment type="subcellular location">
    <subcellularLocation>
        <location evidence="4">Nucleus</location>
        <location evidence="4">Nucleolus</location>
    </subcellularLocation>
    <subcellularLocation>
        <location evidence="4">Nucleus</location>
        <location evidence="4">Nucleoplasm</location>
    </subcellularLocation>
</comment>
<proteinExistence type="inferred from homology"/>
<comment type="caution">
    <text evidence="7">The sequence shown here is derived from an EMBL/GenBank/DDBJ whole genome shotgun (WGS) entry which is preliminary data.</text>
</comment>
<protein>
    <recommendedName>
        <fullName evidence="4">Pescadillo homolog</fullName>
    </recommendedName>
</protein>
<dbReference type="GO" id="GO:0005654">
    <property type="term" value="C:nucleoplasm"/>
    <property type="evidence" value="ECO:0007669"/>
    <property type="project" value="UniProtKB-SubCell"/>
</dbReference>
<feature type="compositionally biased region" description="Acidic residues" evidence="5">
    <location>
        <begin position="401"/>
        <end position="446"/>
    </location>
</feature>
<evidence type="ECO:0000259" key="6">
    <source>
        <dbReference type="PROSITE" id="PS50172"/>
    </source>
</evidence>
<feature type="region of interest" description="Disordered" evidence="5">
    <location>
        <begin position="499"/>
        <end position="536"/>
    </location>
</feature>
<organism evidence="7 8">
    <name type="scientific">Aphidius gifuensis</name>
    <name type="common">Parasitoid wasp</name>
    <dbReference type="NCBI Taxonomy" id="684658"/>
    <lineage>
        <taxon>Eukaryota</taxon>
        <taxon>Metazoa</taxon>
        <taxon>Ecdysozoa</taxon>
        <taxon>Arthropoda</taxon>
        <taxon>Hexapoda</taxon>
        <taxon>Insecta</taxon>
        <taxon>Pterygota</taxon>
        <taxon>Neoptera</taxon>
        <taxon>Endopterygota</taxon>
        <taxon>Hymenoptera</taxon>
        <taxon>Apocrita</taxon>
        <taxon>Ichneumonoidea</taxon>
        <taxon>Braconidae</taxon>
        <taxon>Aphidiinae</taxon>
        <taxon>Aphidius</taxon>
    </lineage>
</organism>
<feature type="compositionally biased region" description="Basic and acidic residues" evidence="5">
    <location>
        <begin position="499"/>
        <end position="511"/>
    </location>
</feature>
<feature type="compositionally biased region" description="Basic and acidic residues" evidence="5">
    <location>
        <begin position="518"/>
        <end position="528"/>
    </location>
</feature>
<dbReference type="CDD" id="cd17709">
    <property type="entry name" value="BRCT_pescadillo_like"/>
    <property type="match status" value="1"/>
</dbReference>
<evidence type="ECO:0000313" key="7">
    <source>
        <dbReference type="EMBL" id="KAF7995813.1"/>
    </source>
</evidence>
<dbReference type="Pfam" id="PF06732">
    <property type="entry name" value="Pescadillo_N"/>
    <property type="match status" value="1"/>
</dbReference>
<gene>
    <name evidence="7" type="ORF">HCN44_006920</name>
</gene>
<dbReference type="InterPro" id="IPR010613">
    <property type="entry name" value="PES"/>
</dbReference>
<evidence type="ECO:0000256" key="1">
    <source>
        <dbReference type="ARBA" id="ARBA00022517"/>
    </source>
</evidence>
<dbReference type="InterPro" id="IPR001357">
    <property type="entry name" value="BRCT_dom"/>
</dbReference>
<dbReference type="EMBL" id="JACMRX010000002">
    <property type="protein sequence ID" value="KAF7995813.1"/>
    <property type="molecule type" value="Genomic_DNA"/>
</dbReference>
<dbReference type="GO" id="GO:0070545">
    <property type="term" value="C:PeBoW complex"/>
    <property type="evidence" value="ECO:0007669"/>
    <property type="project" value="TreeGrafter"/>
</dbReference>
<dbReference type="HAMAP" id="MF_03028">
    <property type="entry name" value="Pescadillo"/>
    <property type="match status" value="1"/>
</dbReference>
<dbReference type="GO" id="GO:0000466">
    <property type="term" value="P:maturation of 5.8S rRNA from tricistronic rRNA transcript (SSU-rRNA, 5.8S rRNA, LSU-rRNA)"/>
    <property type="evidence" value="ECO:0007669"/>
    <property type="project" value="UniProtKB-UniRule"/>
</dbReference>
<keyword evidence="3 4" id="KW-0539">Nucleus</keyword>
<dbReference type="SMART" id="SM00292">
    <property type="entry name" value="BRCT"/>
    <property type="match status" value="1"/>
</dbReference>
<dbReference type="Gene3D" id="3.40.50.10190">
    <property type="entry name" value="BRCT domain"/>
    <property type="match status" value="1"/>
</dbReference>
<evidence type="ECO:0000256" key="2">
    <source>
        <dbReference type="ARBA" id="ARBA00022552"/>
    </source>
</evidence>
<dbReference type="AlphaFoldDB" id="A0A834Y163"/>
<dbReference type="GO" id="GO:0030687">
    <property type="term" value="C:preribosome, large subunit precursor"/>
    <property type="evidence" value="ECO:0007669"/>
    <property type="project" value="UniProtKB-UniRule"/>
</dbReference>
<dbReference type="OrthoDB" id="10264910at2759"/>
<feature type="compositionally biased region" description="Basic and acidic residues" evidence="5">
    <location>
        <begin position="388"/>
        <end position="400"/>
    </location>
</feature>
<evidence type="ECO:0000256" key="3">
    <source>
        <dbReference type="ARBA" id="ARBA00023242"/>
    </source>
</evidence>
<keyword evidence="2 4" id="KW-0698">rRNA processing</keyword>
<reference evidence="7 8" key="1">
    <citation type="submission" date="2020-08" db="EMBL/GenBank/DDBJ databases">
        <title>Aphidius gifuensis genome sequencing and assembly.</title>
        <authorList>
            <person name="Du Z."/>
        </authorList>
    </citation>
    <scope>NUCLEOTIDE SEQUENCE [LARGE SCALE GENOMIC DNA]</scope>
    <source>
        <strain evidence="7">YNYX2018</strain>
        <tissue evidence="7">Adults</tissue>
    </source>
</reference>
<evidence type="ECO:0000313" key="8">
    <source>
        <dbReference type="Proteomes" id="UP000639338"/>
    </source>
</evidence>
<dbReference type="Proteomes" id="UP000639338">
    <property type="component" value="Unassembled WGS sequence"/>
</dbReference>
<accession>A0A834Y163</accession>
<evidence type="ECO:0000256" key="5">
    <source>
        <dbReference type="SAM" id="MobiDB-lite"/>
    </source>
</evidence>
<sequence>MVANGQKKYKSGEGAQFLTRKAALKKLQLSLNDFRKLCIIKGIYPREPRKWKRALKGKSGIRTLYHIKDIQFLMHEAIIWKLRDTKIFNRKMSKAKALKNFSDMKRYLDNRPVVKLDHIVKERYPTFIDALRDLDDCLTLCFLFSSFPSMPHIPRDQTDLCKRLTVEFLNAVIAGKWLKKVFVSIKGYYYQAEIKGQTVTWIVPHNFSFEPQSKAEVDFRIMSTFVEFYVYMLGFVNYRLYHTLNMYYPPKSNAIGNVEKPRNDDEDYITETSLFEGKKFFLNREVPREPLVFVIRAFGGEVSWDKTSFAGSTFDENNETITHQIVDRPSMEKQFISRYYVQPQWVFDSINRGELLPVEEYLMGAILPPHLSPFKNEQLNDVYMPPEERAMVDPTYKLDADVDDDDDDEEEEENIEQDEEDAELENTEGPESDQDDNDEEQELDVEEQNKLAKKKTMKVKAGEVVKEVPWAAAKEDKHAFNLRAKLMKPKHKKFYKAVTEGRKDRKKEIHILRKKRMRSDAEKKSQLKKDKKMKTQ</sequence>
<keyword evidence="1 4" id="KW-0690">Ribosome biogenesis</keyword>
<dbReference type="PROSITE" id="PS50172">
    <property type="entry name" value="BRCT"/>
    <property type="match status" value="1"/>
</dbReference>
<dbReference type="PANTHER" id="PTHR12221">
    <property type="entry name" value="PESCADILLO - RELATED"/>
    <property type="match status" value="1"/>
</dbReference>
<dbReference type="InterPro" id="IPR036420">
    <property type="entry name" value="BRCT_dom_sf"/>
</dbReference>
<dbReference type="SUPFAM" id="SSF52113">
    <property type="entry name" value="BRCT domain"/>
    <property type="match status" value="1"/>
</dbReference>
<keyword evidence="8" id="KW-1185">Reference proteome</keyword>
<feature type="domain" description="BRCT" evidence="6">
    <location>
        <begin position="270"/>
        <end position="363"/>
    </location>
</feature>
<comment type="similarity">
    <text evidence="4">Belongs to the pescadillo family.</text>
</comment>
<dbReference type="GO" id="GO:0000463">
    <property type="term" value="P:maturation of LSU-rRNA from tricistronic rRNA transcript (SSU-rRNA, 5.8S rRNA, LSU-rRNA)"/>
    <property type="evidence" value="ECO:0007669"/>
    <property type="project" value="UniProtKB-UniRule"/>
</dbReference>
<dbReference type="FunFam" id="3.40.50.10190:FF:000002">
    <property type="entry name" value="Pescadillo homolog"/>
    <property type="match status" value="1"/>
</dbReference>
<feature type="region of interest" description="Disordered" evidence="5">
    <location>
        <begin position="388"/>
        <end position="460"/>
    </location>
</feature>
<dbReference type="Pfam" id="PF16589">
    <property type="entry name" value="BRCT_2"/>
    <property type="match status" value="1"/>
</dbReference>
<dbReference type="GO" id="GO:0003723">
    <property type="term" value="F:RNA binding"/>
    <property type="evidence" value="ECO:0007669"/>
    <property type="project" value="TreeGrafter"/>
</dbReference>
<name>A0A834Y163_APHGI</name>
<evidence type="ECO:0000256" key="4">
    <source>
        <dbReference type="HAMAP-Rule" id="MF_03028"/>
    </source>
</evidence>
<comment type="function">
    <text evidence="4">Required for maturation of ribosomal RNAs and formation of the large ribosomal subunit.</text>
</comment>
<dbReference type="PANTHER" id="PTHR12221:SF6">
    <property type="entry name" value="PESCADILLO HOMOLOG"/>
    <property type="match status" value="1"/>
</dbReference>
<dbReference type="GO" id="GO:0043021">
    <property type="term" value="F:ribonucleoprotein complex binding"/>
    <property type="evidence" value="ECO:0007669"/>
    <property type="project" value="UniProtKB-UniRule"/>
</dbReference>